<gene>
    <name evidence="2" type="ORF">E5288_WYG014938</name>
</gene>
<dbReference type="Proteomes" id="UP000322234">
    <property type="component" value="Unassembled WGS sequence"/>
</dbReference>
<reference evidence="2" key="1">
    <citation type="submission" date="2019-10" db="EMBL/GenBank/DDBJ databases">
        <title>The sequence and de novo assembly of the wild yak genome.</title>
        <authorList>
            <person name="Liu Y."/>
        </authorList>
    </citation>
    <scope>NUCLEOTIDE SEQUENCE [LARGE SCALE GENOMIC DNA]</scope>
    <source>
        <strain evidence="2">WY2019</strain>
    </source>
</reference>
<organism evidence="2 3">
    <name type="scientific">Bos mutus</name>
    <name type="common">wild yak</name>
    <dbReference type="NCBI Taxonomy" id="72004"/>
    <lineage>
        <taxon>Eukaryota</taxon>
        <taxon>Metazoa</taxon>
        <taxon>Chordata</taxon>
        <taxon>Craniata</taxon>
        <taxon>Vertebrata</taxon>
        <taxon>Euteleostomi</taxon>
        <taxon>Mammalia</taxon>
        <taxon>Eutheria</taxon>
        <taxon>Laurasiatheria</taxon>
        <taxon>Artiodactyla</taxon>
        <taxon>Ruminantia</taxon>
        <taxon>Pecora</taxon>
        <taxon>Bovidae</taxon>
        <taxon>Bovinae</taxon>
        <taxon>Bos</taxon>
    </lineage>
</organism>
<feature type="compositionally biased region" description="Polar residues" evidence="1">
    <location>
        <begin position="1"/>
        <end position="14"/>
    </location>
</feature>
<comment type="caution">
    <text evidence="2">The sequence shown here is derived from an EMBL/GenBank/DDBJ whole genome shotgun (WGS) entry which is preliminary data.</text>
</comment>
<feature type="region of interest" description="Disordered" evidence="1">
    <location>
        <begin position="1"/>
        <end position="28"/>
    </location>
</feature>
<dbReference type="AlphaFoldDB" id="A0A6B0RT71"/>
<name>A0A6B0RT71_9CETA</name>
<keyword evidence="3" id="KW-1185">Reference proteome</keyword>
<proteinExistence type="predicted"/>
<dbReference type="EMBL" id="VBQZ03000081">
    <property type="protein sequence ID" value="MXQ92291.1"/>
    <property type="molecule type" value="Genomic_DNA"/>
</dbReference>
<evidence type="ECO:0000313" key="3">
    <source>
        <dbReference type="Proteomes" id="UP000322234"/>
    </source>
</evidence>
<accession>A0A6B0RT71</accession>
<evidence type="ECO:0000313" key="2">
    <source>
        <dbReference type="EMBL" id="MXQ92291.1"/>
    </source>
</evidence>
<evidence type="ECO:0000256" key="1">
    <source>
        <dbReference type="SAM" id="MobiDB-lite"/>
    </source>
</evidence>
<protein>
    <submittedName>
        <fullName evidence="2">Uncharacterized protein</fullName>
    </submittedName>
</protein>
<sequence length="74" mass="8031">MSQMPSMGQATAANCPTPEGDRGQSKAAASACKSPVILKINWALSVQRKGLELNDKERQRTEEQQILCIMEASP</sequence>